<dbReference type="PANTHER" id="PTHR24061">
    <property type="entry name" value="CALCIUM-SENSING RECEPTOR-RELATED"/>
    <property type="match status" value="1"/>
</dbReference>
<gene>
    <name evidence="9" type="primary">LOC132711331</name>
</gene>
<keyword evidence="4" id="KW-0472">Membrane</keyword>
<keyword evidence="8" id="KW-1185">Reference proteome</keyword>
<keyword evidence="2" id="KW-0812">Transmembrane</keyword>
<dbReference type="Proteomes" id="UP001652622">
    <property type="component" value="Unplaced"/>
</dbReference>
<dbReference type="InterPro" id="IPR000068">
    <property type="entry name" value="GPCR_3_Ca_sens_rcpt-rel"/>
</dbReference>
<feature type="domain" description="Receptor ligand binding region" evidence="7">
    <location>
        <begin position="71"/>
        <end position="233"/>
    </location>
</feature>
<accession>A0ABM3ZCA1</accession>
<evidence type="ECO:0000313" key="9">
    <source>
        <dbReference type="RefSeq" id="XP_060546004.1"/>
    </source>
</evidence>
<dbReference type="SUPFAM" id="SSF53822">
    <property type="entry name" value="Periplasmic binding protein-like I"/>
    <property type="match status" value="1"/>
</dbReference>
<dbReference type="PANTHER" id="PTHR24061:SF599">
    <property type="entry name" value="G-PROTEIN COUPLED RECEPTORS FAMILY 3 PROFILE DOMAIN-CONTAINING PROTEIN"/>
    <property type="match status" value="1"/>
</dbReference>
<keyword evidence="5" id="KW-0675">Receptor</keyword>
<evidence type="ECO:0000256" key="1">
    <source>
        <dbReference type="ARBA" id="ARBA00004141"/>
    </source>
</evidence>
<sequence length="250" mass="28441">MKCPLSLENQDGKQPQSYYSPGDHLISIVTTGTERLRTKLPFNVAPSLQFVFRDPSSHKFYYCLLLIFNIQLANKNSHLLHNLTLGYNIHDNYWSTLRTSDALLDMLSTGEANVPNYSCGRKENLLALLDGAKREISIQMSTLGGTYKVPQISHDIASEALSDKRKFPFFHKMFPKEGIQYPAIVHLLLHFRWTLIGLFASDTENGENFMRIFPPVLVRNGICVVISQLFSTTGYTTALRDSLSKWRHVN</sequence>
<keyword evidence="6" id="KW-0325">Glycoprotein</keyword>
<evidence type="ECO:0000256" key="5">
    <source>
        <dbReference type="ARBA" id="ARBA00023170"/>
    </source>
</evidence>
<keyword evidence="3" id="KW-1133">Transmembrane helix</keyword>
<protein>
    <submittedName>
        <fullName evidence="9">Vomeronasal type-2 receptor 26-like</fullName>
    </submittedName>
</protein>
<dbReference type="GeneID" id="132711331"/>
<evidence type="ECO:0000313" key="8">
    <source>
        <dbReference type="Proteomes" id="UP001652622"/>
    </source>
</evidence>
<dbReference type="Pfam" id="PF01094">
    <property type="entry name" value="ANF_receptor"/>
    <property type="match status" value="1"/>
</dbReference>
<dbReference type="InterPro" id="IPR000337">
    <property type="entry name" value="GPCR_3"/>
</dbReference>
<evidence type="ECO:0000256" key="6">
    <source>
        <dbReference type="ARBA" id="ARBA00023180"/>
    </source>
</evidence>
<feature type="non-terminal residue" evidence="9">
    <location>
        <position position="250"/>
    </location>
</feature>
<evidence type="ECO:0000256" key="3">
    <source>
        <dbReference type="ARBA" id="ARBA00022989"/>
    </source>
</evidence>
<evidence type="ECO:0000259" key="7">
    <source>
        <dbReference type="Pfam" id="PF01094"/>
    </source>
</evidence>
<dbReference type="RefSeq" id="XP_060546004.1">
    <property type="nucleotide sequence ID" value="XM_060690021.1"/>
</dbReference>
<reference evidence="9" key="1">
    <citation type="submission" date="2025-08" db="UniProtKB">
        <authorList>
            <consortium name="RefSeq"/>
        </authorList>
    </citation>
    <scope>IDENTIFICATION</scope>
    <source>
        <tissue evidence="9">Blood</tissue>
    </source>
</reference>
<organism evidence="8 9">
    <name type="scientific">Pantherophis guttatus</name>
    <name type="common">Corn snake</name>
    <name type="synonym">Elaphe guttata</name>
    <dbReference type="NCBI Taxonomy" id="94885"/>
    <lineage>
        <taxon>Eukaryota</taxon>
        <taxon>Metazoa</taxon>
        <taxon>Chordata</taxon>
        <taxon>Craniata</taxon>
        <taxon>Vertebrata</taxon>
        <taxon>Euteleostomi</taxon>
        <taxon>Lepidosauria</taxon>
        <taxon>Squamata</taxon>
        <taxon>Bifurcata</taxon>
        <taxon>Unidentata</taxon>
        <taxon>Episquamata</taxon>
        <taxon>Toxicofera</taxon>
        <taxon>Serpentes</taxon>
        <taxon>Colubroidea</taxon>
        <taxon>Colubridae</taxon>
        <taxon>Colubrinae</taxon>
        <taxon>Pantherophis</taxon>
    </lineage>
</organism>
<name>A0ABM3ZCA1_PANGU</name>
<evidence type="ECO:0000256" key="4">
    <source>
        <dbReference type="ARBA" id="ARBA00023136"/>
    </source>
</evidence>
<evidence type="ECO:0000256" key="2">
    <source>
        <dbReference type="ARBA" id="ARBA00022692"/>
    </source>
</evidence>
<dbReference type="InterPro" id="IPR028082">
    <property type="entry name" value="Peripla_BP_I"/>
</dbReference>
<dbReference type="Gene3D" id="3.40.50.2300">
    <property type="match status" value="2"/>
</dbReference>
<dbReference type="PRINTS" id="PR00248">
    <property type="entry name" value="GPCRMGR"/>
</dbReference>
<proteinExistence type="predicted"/>
<dbReference type="InterPro" id="IPR001828">
    <property type="entry name" value="ANF_lig-bd_rcpt"/>
</dbReference>
<comment type="subcellular location">
    <subcellularLocation>
        <location evidence="1">Membrane</location>
        <topology evidence="1">Multi-pass membrane protein</topology>
    </subcellularLocation>
</comment>